<evidence type="ECO:0000256" key="1">
    <source>
        <dbReference type="ARBA" id="ARBA00004123"/>
    </source>
</evidence>
<dbReference type="PANTHER" id="PTHR16223:SF268">
    <property type="entry name" value="SPERMATOGENESIS- AND OOGENESIS-SPECIFIC BASIC HELIX-LOOP-HELIX-CONTAINING PROTEIN 2"/>
    <property type="match status" value="1"/>
</dbReference>
<dbReference type="PROSITE" id="PS50888">
    <property type="entry name" value="BHLH"/>
    <property type="match status" value="1"/>
</dbReference>
<keyword evidence="5" id="KW-0539">Nucleus</keyword>
<feature type="region of interest" description="Disordered" evidence="6">
    <location>
        <begin position="164"/>
        <end position="254"/>
    </location>
</feature>
<dbReference type="GO" id="GO:0000981">
    <property type="term" value="F:DNA-binding transcription factor activity, RNA polymerase II-specific"/>
    <property type="evidence" value="ECO:0007669"/>
    <property type="project" value="TreeGrafter"/>
</dbReference>
<evidence type="ECO:0000256" key="3">
    <source>
        <dbReference type="ARBA" id="ARBA00023015"/>
    </source>
</evidence>
<evidence type="ECO:0000256" key="2">
    <source>
        <dbReference type="ARBA" id="ARBA00005510"/>
    </source>
</evidence>
<name>A0AAQ3JTZ0_9LILI</name>
<keyword evidence="9" id="KW-1185">Reference proteome</keyword>
<feature type="compositionally biased region" description="Low complexity" evidence="6">
    <location>
        <begin position="211"/>
        <end position="227"/>
    </location>
</feature>
<feature type="compositionally biased region" description="Low complexity" evidence="6">
    <location>
        <begin position="279"/>
        <end position="292"/>
    </location>
</feature>
<accession>A0AAQ3JTZ0</accession>
<keyword evidence="3" id="KW-0805">Transcription regulation</keyword>
<feature type="region of interest" description="Disordered" evidence="6">
    <location>
        <begin position="1"/>
        <end position="35"/>
    </location>
</feature>
<comment type="similarity">
    <text evidence="2">Belongs to the bHLH protein family.</text>
</comment>
<dbReference type="InterPro" id="IPR036638">
    <property type="entry name" value="HLH_DNA-bd_sf"/>
</dbReference>
<proteinExistence type="inferred from homology"/>
<evidence type="ECO:0000256" key="4">
    <source>
        <dbReference type="ARBA" id="ARBA00023163"/>
    </source>
</evidence>
<feature type="domain" description="BHLH" evidence="7">
    <location>
        <begin position="246"/>
        <end position="309"/>
    </location>
</feature>
<evidence type="ECO:0000313" key="9">
    <source>
        <dbReference type="Proteomes" id="UP001327560"/>
    </source>
</evidence>
<protein>
    <recommendedName>
        <fullName evidence="7">BHLH domain-containing protein</fullName>
    </recommendedName>
</protein>
<dbReference type="InterPro" id="IPR045843">
    <property type="entry name" value="IND-like"/>
</dbReference>
<feature type="compositionally biased region" description="Basic and acidic residues" evidence="6">
    <location>
        <begin position="164"/>
        <end position="181"/>
    </location>
</feature>
<sequence length="392" mass="40823">MAASAAAQMALNELHDDHGRQEMQNPSLHDDFFDQMLSGLPSAWPDLANPKSPWEAEASAGQKLFRVDLAGKPPDETQPDEALRYAAYDESPMLVPRLRERQSSAVGSPTEKAMMLQLNNHHILPAMGRPPTAAGGGSGDLGQLPLPLTLGSLGGTDPLLMGEAPRDEMDRPYKSPDHNGGEELYNGFGGSLRAAQAAATGPHFHHPQNYGGAAPAAGVGQGPAASATSGGPTPPPKQRVRARRGQATDPHSIAERLRRERIAERMKALQELVPNANKGPSARAAANGAPRNNDNLSATEHRVAKMMEDDMGSAMQYLQGKGLCLMPISLASAISSAACRPTVGSLFPIPTPNTAGAAESPPSSSASALTVQSAAANCAPDAATARDGASKP</sequence>
<dbReference type="GO" id="GO:0005634">
    <property type="term" value="C:nucleus"/>
    <property type="evidence" value="ECO:0007669"/>
    <property type="project" value="UniProtKB-SubCell"/>
</dbReference>
<dbReference type="Gene3D" id="4.10.280.10">
    <property type="entry name" value="Helix-loop-helix DNA-binding domain"/>
    <property type="match status" value="1"/>
</dbReference>
<feature type="region of interest" description="Disordered" evidence="6">
    <location>
        <begin position="351"/>
        <end position="370"/>
    </location>
</feature>
<dbReference type="Proteomes" id="UP001327560">
    <property type="component" value="Chromosome 2"/>
</dbReference>
<evidence type="ECO:0000313" key="8">
    <source>
        <dbReference type="EMBL" id="WOK96289.1"/>
    </source>
</evidence>
<evidence type="ECO:0000256" key="5">
    <source>
        <dbReference type="ARBA" id="ARBA00023242"/>
    </source>
</evidence>
<dbReference type="EMBL" id="CP136891">
    <property type="protein sequence ID" value="WOK96289.1"/>
    <property type="molecule type" value="Genomic_DNA"/>
</dbReference>
<feature type="compositionally biased region" description="Low complexity" evidence="6">
    <location>
        <begin position="355"/>
        <end position="370"/>
    </location>
</feature>
<feature type="compositionally biased region" description="Low complexity" evidence="6">
    <location>
        <begin position="1"/>
        <end position="10"/>
    </location>
</feature>
<feature type="region of interest" description="Disordered" evidence="6">
    <location>
        <begin position="276"/>
        <end position="296"/>
    </location>
</feature>
<evidence type="ECO:0000259" key="7">
    <source>
        <dbReference type="PROSITE" id="PS50888"/>
    </source>
</evidence>
<dbReference type="InterPro" id="IPR011598">
    <property type="entry name" value="bHLH_dom"/>
</dbReference>
<evidence type="ECO:0000256" key="6">
    <source>
        <dbReference type="SAM" id="MobiDB-lite"/>
    </source>
</evidence>
<keyword evidence="4" id="KW-0804">Transcription</keyword>
<organism evidence="8 9">
    <name type="scientific">Canna indica</name>
    <name type="common">Indian-shot</name>
    <dbReference type="NCBI Taxonomy" id="4628"/>
    <lineage>
        <taxon>Eukaryota</taxon>
        <taxon>Viridiplantae</taxon>
        <taxon>Streptophyta</taxon>
        <taxon>Embryophyta</taxon>
        <taxon>Tracheophyta</taxon>
        <taxon>Spermatophyta</taxon>
        <taxon>Magnoliopsida</taxon>
        <taxon>Liliopsida</taxon>
        <taxon>Zingiberales</taxon>
        <taxon>Cannaceae</taxon>
        <taxon>Canna</taxon>
    </lineage>
</organism>
<dbReference type="GO" id="GO:0046983">
    <property type="term" value="F:protein dimerization activity"/>
    <property type="evidence" value="ECO:0007669"/>
    <property type="project" value="InterPro"/>
</dbReference>
<reference evidence="8 9" key="1">
    <citation type="submission" date="2023-10" db="EMBL/GenBank/DDBJ databases">
        <title>Chromosome-scale genome assembly provides insights into flower coloration mechanisms of Canna indica.</title>
        <authorList>
            <person name="Li C."/>
        </authorList>
    </citation>
    <scope>NUCLEOTIDE SEQUENCE [LARGE SCALE GENOMIC DNA]</scope>
    <source>
        <tissue evidence="8">Flower</tissue>
    </source>
</reference>
<dbReference type="GO" id="GO:0000978">
    <property type="term" value="F:RNA polymerase II cis-regulatory region sequence-specific DNA binding"/>
    <property type="evidence" value="ECO:0007669"/>
    <property type="project" value="TreeGrafter"/>
</dbReference>
<dbReference type="SUPFAM" id="SSF47459">
    <property type="entry name" value="HLH, helix-loop-helix DNA-binding domain"/>
    <property type="match status" value="1"/>
</dbReference>
<comment type="subcellular location">
    <subcellularLocation>
        <location evidence="1">Nucleus</location>
    </subcellularLocation>
</comment>
<dbReference type="AlphaFoldDB" id="A0AAQ3JTZ0"/>
<gene>
    <name evidence="8" type="ORF">Cni_G04996</name>
</gene>
<dbReference type="PANTHER" id="PTHR16223">
    <property type="entry name" value="TRANSCRIPTION FACTOR BHLH83-RELATED"/>
    <property type="match status" value="1"/>
</dbReference>